<dbReference type="RefSeq" id="WP_146841030.1">
    <property type="nucleotide sequence ID" value="NZ_BJWG01000001.1"/>
</dbReference>
<evidence type="ECO:0000313" key="8">
    <source>
        <dbReference type="EMBL" id="GEL93457.1"/>
    </source>
</evidence>
<keyword evidence="3" id="KW-0731">Sigma factor</keyword>
<dbReference type="AlphaFoldDB" id="A0A511J641"/>
<accession>A0A511J641</accession>
<organism evidence="8 9">
    <name type="scientific">Cellulomonas composti</name>
    <dbReference type="NCBI Taxonomy" id="266130"/>
    <lineage>
        <taxon>Bacteria</taxon>
        <taxon>Bacillati</taxon>
        <taxon>Actinomycetota</taxon>
        <taxon>Actinomycetes</taxon>
        <taxon>Micrococcales</taxon>
        <taxon>Cellulomonadaceae</taxon>
        <taxon>Cellulomonas</taxon>
    </lineage>
</organism>
<reference evidence="8 9" key="1">
    <citation type="submission" date="2019-07" db="EMBL/GenBank/DDBJ databases">
        <title>Whole genome shotgun sequence of Cellulomonas composti NBRC 100758.</title>
        <authorList>
            <person name="Hosoyama A."/>
            <person name="Uohara A."/>
            <person name="Ohji S."/>
            <person name="Ichikawa N."/>
        </authorList>
    </citation>
    <scope>NUCLEOTIDE SEQUENCE [LARGE SCALE GENOMIC DNA]</scope>
    <source>
        <strain evidence="8 9">NBRC 100758</strain>
    </source>
</reference>
<dbReference type="CDD" id="cd06171">
    <property type="entry name" value="Sigma70_r4"/>
    <property type="match status" value="1"/>
</dbReference>
<dbReference type="InterPro" id="IPR013325">
    <property type="entry name" value="RNA_pol_sigma_r2"/>
</dbReference>
<dbReference type="GO" id="GO:0006352">
    <property type="term" value="P:DNA-templated transcription initiation"/>
    <property type="evidence" value="ECO:0007669"/>
    <property type="project" value="InterPro"/>
</dbReference>
<keyword evidence="2" id="KW-0805">Transcription regulation</keyword>
<dbReference type="NCBIfam" id="TIGR02937">
    <property type="entry name" value="sigma70-ECF"/>
    <property type="match status" value="1"/>
</dbReference>
<dbReference type="Proteomes" id="UP000321720">
    <property type="component" value="Unassembled WGS sequence"/>
</dbReference>
<evidence type="ECO:0000256" key="2">
    <source>
        <dbReference type="ARBA" id="ARBA00023015"/>
    </source>
</evidence>
<evidence type="ECO:0000256" key="4">
    <source>
        <dbReference type="ARBA" id="ARBA00023125"/>
    </source>
</evidence>
<evidence type="ECO:0000259" key="6">
    <source>
        <dbReference type="Pfam" id="PF04542"/>
    </source>
</evidence>
<dbReference type="OrthoDB" id="3688906at2"/>
<dbReference type="InterPro" id="IPR013324">
    <property type="entry name" value="RNA_pol_sigma_r3/r4-like"/>
</dbReference>
<dbReference type="SUPFAM" id="SSF88946">
    <property type="entry name" value="Sigma2 domain of RNA polymerase sigma factors"/>
    <property type="match status" value="1"/>
</dbReference>
<gene>
    <name evidence="8" type="primary">sigE</name>
    <name evidence="8" type="ORF">CCO02nite_01150</name>
</gene>
<dbReference type="PANTHER" id="PTHR43133:SF50">
    <property type="entry name" value="ECF RNA POLYMERASE SIGMA FACTOR SIGM"/>
    <property type="match status" value="1"/>
</dbReference>
<proteinExistence type="inferred from homology"/>
<dbReference type="Gene3D" id="1.10.1740.10">
    <property type="match status" value="1"/>
</dbReference>
<evidence type="ECO:0000256" key="5">
    <source>
        <dbReference type="ARBA" id="ARBA00023163"/>
    </source>
</evidence>
<evidence type="ECO:0000256" key="1">
    <source>
        <dbReference type="ARBA" id="ARBA00010641"/>
    </source>
</evidence>
<dbReference type="Pfam" id="PF04542">
    <property type="entry name" value="Sigma70_r2"/>
    <property type="match status" value="1"/>
</dbReference>
<dbReference type="EMBL" id="BJWG01000001">
    <property type="protein sequence ID" value="GEL93457.1"/>
    <property type="molecule type" value="Genomic_DNA"/>
</dbReference>
<keyword evidence="4" id="KW-0238">DNA-binding</keyword>
<dbReference type="InterPro" id="IPR007627">
    <property type="entry name" value="RNA_pol_sigma70_r2"/>
</dbReference>
<dbReference type="GO" id="GO:0003677">
    <property type="term" value="F:DNA binding"/>
    <property type="evidence" value="ECO:0007669"/>
    <property type="project" value="UniProtKB-KW"/>
</dbReference>
<dbReference type="Gene3D" id="1.10.10.10">
    <property type="entry name" value="Winged helix-like DNA-binding domain superfamily/Winged helix DNA-binding domain"/>
    <property type="match status" value="1"/>
</dbReference>
<dbReference type="InterPro" id="IPR013249">
    <property type="entry name" value="RNA_pol_sigma70_r4_t2"/>
</dbReference>
<dbReference type="InterPro" id="IPR014284">
    <property type="entry name" value="RNA_pol_sigma-70_dom"/>
</dbReference>
<feature type="domain" description="RNA polymerase sigma-70 region 2" evidence="6">
    <location>
        <begin position="11"/>
        <end position="78"/>
    </location>
</feature>
<sequence length="177" mass="19531">MHTWSSTLDALVRERGPALTRYGYLLTGSTADAQDLVQEAVARVLARKPRLRDVVTLESYVRRVMLTMVVDEGRRAQRWRRVRHLVATPDEVPDAAAEVVGASLLETALATLSPRQRACTVLRYVEDLSGREIADALGVSEGAVKRYLSEANARMSAVLGPVDDQEGEHVVIGRNPR</sequence>
<name>A0A511J641_9CELL</name>
<dbReference type="Pfam" id="PF08281">
    <property type="entry name" value="Sigma70_r4_2"/>
    <property type="match status" value="1"/>
</dbReference>
<evidence type="ECO:0000256" key="3">
    <source>
        <dbReference type="ARBA" id="ARBA00023082"/>
    </source>
</evidence>
<dbReference type="SUPFAM" id="SSF88659">
    <property type="entry name" value="Sigma3 and sigma4 domains of RNA polymerase sigma factors"/>
    <property type="match status" value="1"/>
</dbReference>
<keyword evidence="9" id="KW-1185">Reference proteome</keyword>
<keyword evidence="5" id="KW-0804">Transcription</keyword>
<dbReference type="PANTHER" id="PTHR43133">
    <property type="entry name" value="RNA POLYMERASE ECF-TYPE SIGMA FACTO"/>
    <property type="match status" value="1"/>
</dbReference>
<evidence type="ECO:0000313" key="9">
    <source>
        <dbReference type="Proteomes" id="UP000321720"/>
    </source>
</evidence>
<dbReference type="GO" id="GO:0016987">
    <property type="term" value="F:sigma factor activity"/>
    <property type="evidence" value="ECO:0007669"/>
    <property type="project" value="UniProtKB-KW"/>
</dbReference>
<evidence type="ECO:0000259" key="7">
    <source>
        <dbReference type="Pfam" id="PF08281"/>
    </source>
</evidence>
<protein>
    <submittedName>
        <fullName evidence="8">RNA polymerase sigma-E factor</fullName>
    </submittedName>
</protein>
<comment type="similarity">
    <text evidence="1">Belongs to the sigma-70 factor family. ECF subfamily.</text>
</comment>
<dbReference type="InterPro" id="IPR039425">
    <property type="entry name" value="RNA_pol_sigma-70-like"/>
</dbReference>
<feature type="domain" description="RNA polymerase sigma factor 70 region 4 type 2" evidence="7">
    <location>
        <begin position="104"/>
        <end position="151"/>
    </location>
</feature>
<comment type="caution">
    <text evidence="8">The sequence shown here is derived from an EMBL/GenBank/DDBJ whole genome shotgun (WGS) entry which is preliminary data.</text>
</comment>
<dbReference type="InterPro" id="IPR036388">
    <property type="entry name" value="WH-like_DNA-bd_sf"/>
</dbReference>